<protein>
    <submittedName>
        <fullName evidence="1">Uncharacterized protein</fullName>
    </submittedName>
</protein>
<evidence type="ECO:0000313" key="2">
    <source>
        <dbReference type="Proteomes" id="UP000799536"/>
    </source>
</evidence>
<accession>A0A9P4MQZ3</accession>
<comment type="caution">
    <text evidence="1">The sequence shown here is derived from an EMBL/GenBank/DDBJ whole genome shotgun (WGS) entry which is preliminary data.</text>
</comment>
<reference evidence="1" key="1">
    <citation type="journal article" date="2020" name="Stud. Mycol.">
        <title>101 Dothideomycetes genomes: a test case for predicting lifestyles and emergence of pathogens.</title>
        <authorList>
            <person name="Haridas S."/>
            <person name="Albert R."/>
            <person name="Binder M."/>
            <person name="Bloem J."/>
            <person name="Labutti K."/>
            <person name="Salamov A."/>
            <person name="Andreopoulos B."/>
            <person name="Baker S."/>
            <person name="Barry K."/>
            <person name="Bills G."/>
            <person name="Bluhm B."/>
            <person name="Cannon C."/>
            <person name="Castanera R."/>
            <person name="Culley D."/>
            <person name="Daum C."/>
            <person name="Ezra D."/>
            <person name="Gonzalez J."/>
            <person name="Henrissat B."/>
            <person name="Kuo A."/>
            <person name="Liang C."/>
            <person name="Lipzen A."/>
            <person name="Lutzoni F."/>
            <person name="Magnuson J."/>
            <person name="Mondo S."/>
            <person name="Nolan M."/>
            <person name="Ohm R."/>
            <person name="Pangilinan J."/>
            <person name="Park H.-J."/>
            <person name="Ramirez L."/>
            <person name="Alfaro M."/>
            <person name="Sun H."/>
            <person name="Tritt A."/>
            <person name="Yoshinaga Y."/>
            <person name="Zwiers L.-H."/>
            <person name="Turgeon B."/>
            <person name="Goodwin S."/>
            <person name="Spatafora J."/>
            <person name="Crous P."/>
            <person name="Grigoriev I."/>
        </authorList>
    </citation>
    <scope>NUCLEOTIDE SEQUENCE</scope>
    <source>
        <strain evidence="1">ATCC 74209</strain>
    </source>
</reference>
<dbReference type="AlphaFoldDB" id="A0A9P4MQZ3"/>
<gene>
    <name evidence="1" type="ORF">GQ43DRAFT_473650</name>
</gene>
<organism evidence="1 2">
    <name type="scientific">Delitschia confertaspora ATCC 74209</name>
    <dbReference type="NCBI Taxonomy" id="1513339"/>
    <lineage>
        <taxon>Eukaryota</taxon>
        <taxon>Fungi</taxon>
        <taxon>Dikarya</taxon>
        <taxon>Ascomycota</taxon>
        <taxon>Pezizomycotina</taxon>
        <taxon>Dothideomycetes</taxon>
        <taxon>Pleosporomycetidae</taxon>
        <taxon>Pleosporales</taxon>
        <taxon>Delitschiaceae</taxon>
        <taxon>Delitschia</taxon>
    </lineage>
</organism>
<name>A0A9P4MQZ3_9PLEO</name>
<evidence type="ECO:0000313" key="1">
    <source>
        <dbReference type="EMBL" id="KAF2199432.1"/>
    </source>
</evidence>
<dbReference type="Proteomes" id="UP000799536">
    <property type="component" value="Unassembled WGS sequence"/>
</dbReference>
<dbReference type="EMBL" id="ML994076">
    <property type="protein sequence ID" value="KAF2199432.1"/>
    <property type="molecule type" value="Genomic_DNA"/>
</dbReference>
<proteinExistence type="predicted"/>
<keyword evidence="2" id="KW-1185">Reference proteome</keyword>
<sequence length="165" mass="19263">MFSRSAYGQYPAATSYYSTQYNHYGTWDDYHHNPYARYNASNSIFSNNNAKAYSTNNTTAYCTNTSKPRSSCPWGISTNDSSAFLNLRPQMVKDQADTDTLWEIANHRVEEVNKWFTEIEKLKNDVQNRMSWAQNESKDKKRMLYKEIGEKVGEFERKFRVSGEV</sequence>